<dbReference type="RefSeq" id="WP_144072813.1">
    <property type="nucleotide sequence ID" value="NZ_CP076128.1"/>
</dbReference>
<name>A0ABX8GZ65_9BACT</name>
<accession>A0ABX8GZ65</accession>
<dbReference type="EMBL" id="CP076128">
    <property type="protein sequence ID" value="QWG08904.1"/>
    <property type="molecule type" value="Genomic_DNA"/>
</dbReference>
<proteinExistence type="predicted"/>
<keyword evidence="2" id="KW-1185">Reference proteome</keyword>
<gene>
    <name evidence="1" type="ORF">KM029_08165</name>
</gene>
<protein>
    <submittedName>
        <fullName evidence="1">Uncharacterized protein</fullName>
    </submittedName>
</protein>
<organism evidence="1 2">
    <name type="scientific">Flammeovirga kamogawensis</name>
    <dbReference type="NCBI Taxonomy" id="373891"/>
    <lineage>
        <taxon>Bacteria</taxon>
        <taxon>Pseudomonadati</taxon>
        <taxon>Bacteroidota</taxon>
        <taxon>Cytophagia</taxon>
        <taxon>Cytophagales</taxon>
        <taxon>Flammeovirgaceae</taxon>
        <taxon>Flammeovirga</taxon>
    </lineage>
</organism>
<sequence>MKDNKGDYSFMFDFSESKELLNIISTYRNDEGQHIFSVNKFNRPLQLITDDLNAIPGIYDCKATLDSVDWKMGIRFAFVDIAALNSALSKIDGQKEIEYLKIRKRKAQWKQNINWKQLITSHLPTSSKSQETMINAIDSASYSYHWYLNREIKTIKSYEINRLGSSEVEYIGKIPDAKTSAYITQWNIKFK</sequence>
<dbReference type="Proteomes" id="UP000682802">
    <property type="component" value="Chromosome 1"/>
</dbReference>
<reference evidence="1 2" key="1">
    <citation type="submission" date="2021-05" db="EMBL/GenBank/DDBJ databases">
        <title>Comparative genomic studies on the polysaccharide-degrading batcterial strains of the Flammeovirga genus.</title>
        <authorList>
            <person name="Zewei F."/>
            <person name="Zheng Z."/>
            <person name="Yu L."/>
            <person name="Ruyue G."/>
            <person name="Yanhong M."/>
            <person name="Yuanyuan C."/>
            <person name="Jingyan G."/>
            <person name="Wenjun H."/>
        </authorList>
    </citation>
    <scope>NUCLEOTIDE SEQUENCE [LARGE SCALE GENOMIC DNA]</scope>
    <source>
        <strain evidence="1 2">YS10</strain>
    </source>
</reference>
<evidence type="ECO:0000313" key="2">
    <source>
        <dbReference type="Proteomes" id="UP000682802"/>
    </source>
</evidence>
<evidence type="ECO:0000313" key="1">
    <source>
        <dbReference type="EMBL" id="QWG08904.1"/>
    </source>
</evidence>